<comment type="caution">
    <text evidence="1">The sequence shown here is derived from an EMBL/GenBank/DDBJ whole genome shotgun (WGS) entry which is preliminary data.</text>
</comment>
<dbReference type="EMBL" id="BDDD01000321">
    <property type="protein sequence ID" value="GAV63775.1"/>
    <property type="molecule type" value="Genomic_DNA"/>
</dbReference>
<keyword evidence="2" id="KW-1185">Reference proteome</keyword>
<accession>A0A1Q3B7A6</accession>
<dbReference type="AlphaFoldDB" id="A0A1Q3B7A6"/>
<proteinExistence type="predicted"/>
<protein>
    <submittedName>
        <fullName evidence="1">Uncharacterized protein</fullName>
    </submittedName>
</protein>
<sequence>MDSPNFYWLHKAQPILVCKVAANLAKATRDDPPSLVALTALSFIANIRSLIAFTSSESINSVSRIFKSSAFTNPSLDSATDKATLISSTKNVLVIFCSAKRGQANIGTPALTASSVEFHPQ</sequence>
<dbReference type="InParanoid" id="A0A1Q3B7A6"/>
<dbReference type="Proteomes" id="UP000187406">
    <property type="component" value="Unassembled WGS sequence"/>
</dbReference>
<organism evidence="1 2">
    <name type="scientific">Cephalotus follicularis</name>
    <name type="common">Albany pitcher plant</name>
    <dbReference type="NCBI Taxonomy" id="3775"/>
    <lineage>
        <taxon>Eukaryota</taxon>
        <taxon>Viridiplantae</taxon>
        <taxon>Streptophyta</taxon>
        <taxon>Embryophyta</taxon>
        <taxon>Tracheophyta</taxon>
        <taxon>Spermatophyta</taxon>
        <taxon>Magnoliopsida</taxon>
        <taxon>eudicotyledons</taxon>
        <taxon>Gunneridae</taxon>
        <taxon>Pentapetalae</taxon>
        <taxon>rosids</taxon>
        <taxon>fabids</taxon>
        <taxon>Oxalidales</taxon>
        <taxon>Cephalotaceae</taxon>
        <taxon>Cephalotus</taxon>
    </lineage>
</organism>
<name>A0A1Q3B7A6_CEPFO</name>
<reference evidence="2" key="1">
    <citation type="submission" date="2016-04" db="EMBL/GenBank/DDBJ databases">
        <title>Cephalotus genome sequencing.</title>
        <authorList>
            <person name="Fukushima K."/>
            <person name="Hasebe M."/>
            <person name="Fang X."/>
        </authorList>
    </citation>
    <scope>NUCLEOTIDE SEQUENCE [LARGE SCALE GENOMIC DNA]</scope>
    <source>
        <strain evidence="2">cv. St1</strain>
    </source>
</reference>
<evidence type="ECO:0000313" key="2">
    <source>
        <dbReference type="Proteomes" id="UP000187406"/>
    </source>
</evidence>
<evidence type="ECO:0000313" key="1">
    <source>
        <dbReference type="EMBL" id="GAV63775.1"/>
    </source>
</evidence>
<gene>
    <name evidence="1" type="ORF">CFOL_v3_07293</name>
</gene>